<feature type="domain" description="Era-type G" evidence="10">
    <location>
        <begin position="7"/>
        <end position="174"/>
    </location>
</feature>
<gene>
    <name evidence="6 11" type="primary">era</name>
    <name evidence="11" type="ORF">DAMO_2993</name>
</gene>
<dbReference type="SUPFAM" id="SSF54814">
    <property type="entry name" value="Prokaryotic type KH domain (KH-domain type II)"/>
    <property type="match status" value="1"/>
</dbReference>
<dbReference type="NCBIfam" id="TIGR00231">
    <property type="entry name" value="small_GTP"/>
    <property type="match status" value="1"/>
</dbReference>
<dbReference type="Pfam" id="PF01926">
    <property type="entry name" value="MMR_HSR1"/>
    <property type="match status" value="1"/>
</dbReference>
<dbReference type="GO" id="GO:0003924">
    <property type="term" value="F:GTPase activity"/>
    <property type="evidence" value="ECO:0007669"/>
    <property type="project" value="UniProtKB-UniRule"/>
</dbReference>
<evidence type="ECO:0000256" key="5">
    <source>
        <dbReference type="ARBA" id="ARBA00023134"/>
    </source>
</evidence>
<evidence type="ECO:0000256" key="1">
    <source>
        <dbReference type="ARBA" id="ARBA00007921"/>
    </source>
</evidence>
<evidence type="ECO:0000256" key="6">
    <source>
        <dbReference type="HAMAP-Rule" id="MF_00367"/>
    </source>
</evidence>
<evidence type="ECO:0000256" key="4">
    <source>
        <dbReference type="ARBA" id="ARBA00022884"/>
    </source>
</evidence>
<proteinExistence type="inferred from homology"/>
<dbReference type="KEGG" id="mox:DAMO_2993"/>
<dbReference type="PROSITE" id="PS51713">
    <property type="entry name" value="G_ERA"/>
    <property type="match status" value="1"/>
</dbReference>
<dbReference type="PROSITE" id="PS50823">
    <property type="entry name" value="KH_TYPE_2"/>
    <property type="match status" value="1"/>
</dbReference>
<feature type="binding site" evidence="6">
    <location>
        <begin position="15"/>
        <end position="22"/>
    </location>
    <ligand>
        <name>GTP</name>
        <dbReference type="ChEBI" id="CHEBI:37565"/>
    </ligand>
</feature>
<dbReference type="HOGENOM" id="CLU_038009_1_0_0"/>
<feature type="region of interest" description="G3" evidence="7">
    <location>
        <begin position="62"/>
        <end position="65"/>
    </location>
</feature>
<dbReference type="GO" id="GO:0005886">
    <property type="term" value="C:plasma membrane"/>
    <property type="evidence" value="ECO:0007669"/>
    <property type="project" value="UniProtKB-SubCell"/>
</dbReference>
<dbReference type="GO" id="GO:0070181">
    <property type="term" value="F:small ribosomal subunit rRNA binding"/>
    <property type="evidence" value="ECO:0007669"/>
    <property type="project" value="UniProtKB-UniRule"/>
</dbReference>
<dbReference type="AlphaFoldDB" id="D5MME4"/>
<feature type="binding site" evidence="6">
    <location>
        <begin position="62"/>
        <end position="66"/>
    </location>
    <ligand>
        <name>GTP</name>
        <dbReference type="ChEBI" id="CHEBI:37565"/>
    </ligand>
</feature>
<feature type="region of interest" description="G4" evidence="7">
    <location>
        <begin position="124"/>
        <end position="127"/>
    </location>
</feature>
<organism evidence="11 12">
    <name type="scientific">Methylomirabilis oxygeniifera</name>
    <dbReference type="NCBI Taxonomy" id="671143"/>
    <lineage>
        <taxon>Bacteria</taxon>
        <taxon>Candidatus Methylomirabilota</taxon>
        <taxon>Candidatus Methylomirabilia</taxon>
        <taxon>Candidatus Methylomirabilales</taxon>
        <taxon>Candidatus Methylomirabilaceae</taxon>
        <taxon>Candidatus Methylomirabilis</taxon>
    </lineage>
</organism>
<dbReference type="Gene3D" id="3.40.50.300">
    <property type="entry name" value="P-loop containing nucleotide triphosphate hydrolases"/>
    <property type="match status" value="1"/>
</dbReference>
<comment type="subunit">
    <text evidence="6">Monomer.</text>
</comment>
<keyword evidence="5 6" id="KW-0342">GTP-binding</keyword>
<dbReference type="InterPro" id="IPR006073">
    <property type="entry name" value="GTP-bd"/>
</dbReference>
<keyword evidence="3 6" id="KW-0547">Nucleotide-binding</keyword>
<name>D5MME4_METO1</name>
<dbReference type="GO" id="GO:0005829">
    <property type="term" value="C:cytosol"/>
    <property type="evidence" value="ECO:0007669"/>
    <property type="project" value="TreeGrafter"/>
</dbReference>
<feature type="region of interest" description="G2" evidence="7">
    <location>
        <begin position="41"/>
        <end position="45"/>
    </location>
</feature>
<evidence type="ECO:0000256" key="3">
    <source>
        <dbReference type="ARBA" id="ARBA00022741"/>
    </source>
</evidence>
<dbReference type="InterPro" id="IPR005225">
    <property type="entry name" value="Small_GTP-bd"/>
</dbReference>
<comment type="function">
    <text evidence="6">An essential GTPase that binds both GDP and GTP, with rapid nucleotide exchange. Plays a role in 16S rRNA processing and 30S ribosomal subunit biogenesis and possibly also in cell cycle regulation and energy metabolism.</text>
</comment>
<evidence type="ECO:0000259" key="9">
    <source>
        <dbReference type="PROSITE" id="PS50823"/>
    </source>
</evidence>
<dbReference type="InterPro" id="IPR004044">
    <property type="entry name" value="KH_dom_type_2"/>
</dbReference>
<dbReference type="InterPro" id="IPR009019">
    <property type="entry name" value="KH_sf_prok-type"/>
</dbReference>
<dbReference type="Pfam" id="PF07650">
    <property type="entry name" value="KH_2"/>
    <property type="match status" value="1"/>
</dbReference>
<feature type="binding site" evidence="6">
    <location>
        <begin position="124"/>
        <end position="127"/>
    </location>
    <ligand>
        <name>GTP</name>
        <dbReference type="ChEBI" id="CHEBI:37565"/>
    </ligand>
</feature>
<dbReference type="GO" id="GO:0043024">
    <property type="term" value="F:ribosomal small subunit binding"/>
    <property type="evidence" value="ECO:0007669"/>
    <property type="project" value="TreeGrafter"/>
</dbReference>
<dbReference type="InterPro" id="IPR015946">
    <property type="entry name" value="KH_dom-like_a/b"/>
</dbReference>
<dbReference type="CDD" id="cd04163">
    <property type="entry name" value="Era"/>
    <property type="match status" value="1"/>
</dbReference>
<dbReference type="GO" id="GO:0005525">
    <property type="term" value="F:GTP binding"/>
    <property type="evidence" value="ECO:0007669"/>
    <property type="project" value="UniProtKB-UniRule"/>
</dbReference>
<keyword evidence="6" id="KW-0699">rRNA-binding</keyword>
<dbReference type="SUPFAM" id="SSF52540">
    <property type="entry name" value="P-loop containing nucleoside triphosphate hydrolases"/>
    <property type="match status" value="1"/>
</dbReference>
<dbReference type="PANTHER" id="PTHR42698">
    <property type="entry name" value="GTPASE ERA"/>
    <property type="match status" value="1"/>
</dbReference>
<dbReference type="InterPro" id="IPR005662">
    <property type="entry name" value="GTPase_Era-like"/>
</dbReference>
<evidence type="ECO:0000256" key="2">
    <source>
        <dbReference type="ARBA" id="ARBA00020484"/>
    </source>
</evidence>
<keyword evidence="4 6" id="KW-0694">RNA-binding</keyword>
<dbReference type="FunFam" id="3.40.50.300:FF:000094">
    <property type="entry name" value="GTPase Era"/>
    <property type="match status" value="1"/>
</dbReference>
<dbReference type="PANTHER" id="PTHR42698:SF1">
    <property type="entry name" value="GTPASE ERA, MITOCHONDRIAL"/>
    <property type="match status" value="1"/>
</dbReference>
<keyword evidence="6" id="KW-1003">Cell membrane</keyword>
<reference evidence="11 12" key="1">
    <citation type="journal article" date="2010" name="Nature">
        <title>Nitrite-driven anaerobic methane oxidation by oxygenic bacteria.</title>
        <authorList>
            <person name="Ettwig K.F."/>
            <person name="Butler M.K."/>
            <person name="Le Paslier D."/>
            <person name="Pelletier E."/>
            <person name="Mangenot S."/>
            <person name="Kuypers M.M.M."/>
            <person name="Schreiber F."/>
            <person name="Dutilh B.E."/>
            <person name="Zedelius J."/>
            <person name="de Beer D."/>
            <person name="Gloerich J."/>
            <person name="Wessels H.J.C.T."/>
            <person name="van Allen T."/>
            <person name="Luesken F."/>
            <person name="Wu M."/>
            <person name="van de Pas-Schoonen K.T."/>
            <person name="Op den Camp H.J.M."/>
            <person name="Janssen-Megens E.M."/>
            <person name="Francoijs K-J."/>
            <person name="Stunnenberg H."/>
            <person name="Weissenbach J."/>
            <person name="Jetten M.S.M."/>
            <person name="Strous M."/>
        </authorList>
    </citation>
    <scope>NUCLEOTIDE SEQUENCE [LARGE SCALE GENOMIC DNA]</scope>
</reference>
<sequence>MDMTNDKSGFVAIIGRPNVGKSTLMNRLLGQKVSIVSPRPQTTRTKIMGIRSLPGAQLIFLDTPGIDKSGGYFHRLMVKTATNSLEGADLILWIVEAPDPLSQGDKLILEILKRVTSPILLAVNKVDLVQKESLLPTIDRFRSLLPFAEIVPISATKGDNVALLESLLVQYLPEGPPLYPPDQLTDQPDRFIIAELIRERVFRSVYQEVPYAVAVLVEKVRTREGRALTDVEATIYVEKDSQKAIIIGRGGAMLKRIGELVRPEIERLLGTQVFLKLWVKVRSDWQKDDEALRRLGYLQQ</sequence>
<dbReference type="eggNOG" id="COG1159">
    <property type="taxonomic scope" value="Bacteria"/>
</dbReference>
<comment type="subcellular location">
    <subcellularLocation>
        <location evidence="6">Cytoplasm</location>
    </subcellularLocation>
    <subcellularLocation>
        <location evidence="6">Cell membrane</location>
        <topology evidence="6">Peripheral membrane protein</topology>
    </subcellularLocation>
</comment>
<evidence type="ECO:0000313" key="12">
    <source>
        <dbReference type="Proteomes" id="UP000006898"/>
    </source>
</evidence>
<dbReference type="Gene3D" id="3.30.300.20">
    <property type="match status" value="1"/>
</dbReference>
<keyword evidence="6" id="KW-0963">Cytoplasm</keyword>
<dbReference type="HAMAP" id="MF_00367">
    <property type="entry name" value="GTPase_Era"/>
    <property type="match status" value="1"/>
</dbReference>
<dbReference type="NCBIfam" id="TIGR00436">
    <property type="entry name" value="era"/>
    <property type="match status" value="1"/>
</dbReference>
<dbReference type="CDD" id="cd22534">
    <property type="entry name" value="KH-II_Era"/>
    <property type="match status" value="1"/>
</dbReference>
<evidence type="ECO:0000313" key="11">
    <source>
        <dbReference type="EMBL" id="CBE70066.1"/>
    </source>
</evidence>
<evidence type="ECO:0000256" key="7">
    <source>
        <dbReference type="PROSITE-ProRule" id="PRU01050"/>
    </source>
</evidence>
<dbReference type="InterPro" id="IPR027417">
    <property type="entry name" value="P-loop_NTPase"/>
</dbReference>
<protein>
    <recommendedName>
        <fullName evidence="2 6">GTPase Era</fullName>
    </recommendedName>
</protein>
<keyword evidence="6" id="KW-0472">Membrane</keyword>
<feature type="region of interest" description="G1" evidence="7">
    <location>
        <begin position="15"/>
        <end position="22"/>
    </location>
</feature>
<feature type="domain" description="KH type-2" evidence="9">
    <location>
        <begin position="197"/>
        <end position="283"/>
    </location>
</feature>
<evidence type="ECO:0000256" key="8">
    <source>
        <dbReference type="RuleBase" id="RU003761"/>
    </source>
</evidence>
<comment type="similarity">
    <text evidence="1 6 7 8">Belongs to the TRAFAC class TrmE-Era-EngA-EngB-Septin-like GTPase superfamily. Era GTPase family.</text>
</comment>
<accession>D5MME4</accession>
<keyword evidence="6" id="KW-0690">Ribosome biogenesis</keyword>
<dbReference type="STRING" id="671143.DAMO_2993"/>
<dbReference type="InterPro" id="IPR030388">
    <property type="entry name" value="G_ERA_dom"/>
</dbReference>
<dbReference type="NCBIfam" id="NF000908">
    <property type="entry name" value="PRK00089.1"/>
    <property type="match status" value="1"/>
</dbReference>
<dbReference type="Proteomes" id="UP000006898">
    <property type="component" value="Chromosome"/>
</dbReference>
<dbReference type="PATRIC" id="fig|671143.5.peg.2624"/>
<dbReference type="GO" id="GO:0000028">
    <property type="term" value="P:ribosomal small subunit assembly"/>
    <property type="evidence" value="ECO:0007669"/>
    <property type="project" value="TreeGrafter"/>
</dbReference>
<feature type="region of interest" description="G5" evidence="7">
    <location>
        <begin position="153"/>
        <end position="155"/>
    </location>
</feature>
<evidence type="ECO:0000259" key="10">
    <source>
        <dbReference type="PROSITE" id="PS51713"/>
    </source>
</evidence>
<dbReference type="EMBL" id="FP565575">
    <property type="protein sequence ID" value="CBE70066.1"/>
    <property type="molecule type" value="Genomic_DNA"/>
</dbReference>
<dbReference type="FunFam" id="3.30.300.20:FF:000003">
    <property type="entry name" value="GTPase Era"/>
    <property type="match status" value="1"/>
</dbReference>